<dbReference type="OrthoDB" id="46257at2759"/>
<evidence type="ECO:0000256" key="2">
    <source>
        <dbReference type="SAM" id="MobiDB-lite"/>
    </source>
</evidence>
<reference evidence="4" key="1">
    <citation type="submission" date="2022-07" db="EMBL/GenBank/DDBJ databases">
        <title>Chromosome-level genome of Muraenolepis orangiensis.</title>
        <authorList>
            <person name="Kim J."/>
        </authorList>
    </citation>
    <scope>NUCLEOTIDE SEQUENCE</scope>
    <source>
        <strain evidence="4">KU_S4_2022</strain>
        <tissue evidence="4">Muscle</tissue>
    </source>
</reference>
<dbReference type="GO" id="GO:0006307">
    <property type="term" value="P:DNA alkylation repair"/>
    <property type="evidence" value="ECO:0007669"/>
    <property type="project" value="InterPro"/>
</dbReference>
<dbReference type="InterPro" id="IPR037151">
    <property type="entry name" value="AlkB-like_sf"/>
</dbReference>
<evidence type="ECO:0000259" key="3">
    <source>
        <dbReference type="SMART" id="SM01223"/>
    </source>
</evidence>
<dbReference type="PANTHER" id="PTHR31291">
    <property type="entry name" value="ALPHA-KETOGLUTARATE-DEPENDENT DIOXYGENASE FTO"/>
    <property type="match status" value="1"/>
</dbReference>
<dbReference type="InterPro" id="IPR024367">
    <property type="entry name" value="FTO_cat_dom"/>
</dbReference>
<dbReference type="Gene3D" id="2.60.120.590">
    <property type="entry name" value="Alpha-ketoglutarate-dependent dioxygenase AlkB-like"/>
    <property type="match status" value="1"/>
</dbReference>
<feature type="region of interest" description="Disordered" evidence="2">
    <location>
        <begin position="167"/>
        <end position="240"/>
    </location>
</feature>
<evidence type="ECO:0000313" key="4">
    <source>
        <dbReference type="EMBL" id="KAJ3593892.1"/>
    </source>
</evidence>
<accession>A0A9Q0IB19</accession>
<dbReference type="GO" id="GO:0042245">
    <property type="term" value="P:RNA repair"/>
    <property type="evidence" value="ECO:0007669"/>
    <property type="project" value="InterPro"/>
</dbReference>
<dbReference type="GO" id="GO:0035516">
    <property type="term" value="F:broad specificity oxidative DNA demethylase activity"/>
    <property type="evidence" value="ECO:0007669"/>
    <property type="project" value="InterPro"/>
</dbReference>
<keyword evidence="5" id="KW-1185">Reference proteome</keyword>
<organism evidence="4 5">
    <name type="scientific">Muraenolepis orangiensis</name>
    <name type="common">Patagonian moray cod</name>
    <dbReference type="NCBI Taxonomy" id="630683"/>
    <lineage>
        <taxon>Eukaryota</taxon>
        <taxon>Metazoa</taxon>
        <taxon>Chordata</taxon>
        <taxon>Craniata</taxon>
        <taxon>Vertebrata</taxon>
        <taxon>Euteleostomi</taxon>
        <taxon>Actinopterygii</taxon>
        <taxon>Neopterygii</taxon>
        <taxon>Teleostei</taxon>
        <taxon>Neoteleostei</taxon>
        <taxon>Acanthomorphata</taxon>
        <taxon>Zeiogadaria</taxon>
        <taxon>Gadariae</taxon>
        <taxon>Gadiformes</taxon>
        <taxon>Muraenolepidoidei</taxon>
        <taxon>Muraenolepididae</taxon>
        <taxon>Muraenolepis</taxon>
    </lineage>
</organism>
<dbReference type="GO" id="GO:1990931">
    <property type="term" value="F:mRNA N6-methyladenosine dioxygenase activity"/>
    <property type="evidence" value="ECO:0007669"/>
    <property type="project" value="TreeGrafter"/>
</dbReference>
<dbReference type="InterPro" id="IPR032868">
    <property type="entry name" value="FTO"/>
</dbReference>
<dbReference type="AlphaFoldDB" id="A0A9Q0IB19"/>
<name>A0A9Q0IB19_9TELE</name>
<protein>
    <recommendedName>
        <fullName evidence="3">Alpha-ketoglutarate-dependent dioxygenase FTO catalytic domain-containing protein</fullName>
    </recommendedName>
</protein>
<dbReference type="SMART" id="SM01223">
    <property type="entry name" value="FTO_NTD"/>
    <property type="match status" value="1"/>
</dbReference>
<gene>
    <name evidence="4" type="ORF">NHX12_006225</name>
</gene>
<dbReference type="EMBL" id="JANIIK010000112">
    <property type="protein sequence ID" value="KAJ3593892.1"/>
    <property type="molecule type" value="Genomic_DNA"/>
</dbReference>
<evidence type="ECO:0000313" key="5">
    <source>
        <dbReference type="Proteomes" id="UP001148018"/>
    </source>
</evidence>
<proteinExistence type="predicted"/>
<feature type="compositionally biased region" description="Basic and acidic residues" evidence="2">
    <location>
        <begin position="175"/>
        <end position="219"/>
    </location>
</feature>
<feature type="domain" description="Alpha-ketoglutarate-dependent dioxygenase FTO catalytic" evidence="3">
    <location>
        <begin position="26"/>
        <end position="356"/>
    </location>
</feature>
<dbReference type="Pfam" id="PF12933">
    <property type="entry name" value="FTO_NTD"/>
    <property type="match status" value="1"/>
</dbReference>
<evidence type="ECO:0000256" key="1">
    <source>
        <dbReference type="ARBA" id="ARBA00001954"/>
    </source>
</evidence>
<comment type="caution">
    <text evidence="4">The sequence shown here is derived from an EMBL/GenBank/DDBJ whole genome shotgun (WGS) entry which is preliminary data.</text>
</comment>
<dbReference type="GO" id="GO:0008198">
    <property type="term" value="F:ferrous iron binding"/>
    <property type="evidence" value="ECO:0007669"/>
    <property type="project" value="TreeGrafter"/>
</dbReference>
<dbReference type="PANTHER" id="PTHR31291:SF2">
    <property type="entry name" value="ALPHA-KETOGLUTARATE-DEPENDENT DIOXYGENASE FTO"/>
    <property type="match status" value="1"/>
</dbReference>
<feature type="compositionally biased region" description="Polar residues" evidence="2">
    <location>
        <begin position="230"/>
        <end position="240"/>
    </location>
</feature>
<comment type="cofactor">
    <cofactor evidence="1">
        <name>Fe(2+)</name>
        <dbReference type="ChEBI" id="CHEBI:29033"/>
    </cofactor>
</comment>
<dbReference type="Proteomes" id="UP001148018">
    <property type="component" value="Unassembled WGS sequence"/>
</dbReference>
<dbReference type="GO" id="GO:0040014">
    <property type="term" value="P:regulation of multicellular organism growth"/>
    <property type="evidence" value="ECO:0007669"/>
    <property type="project" value="InterPro"/>
</dbReference>
<sequence>MVEAVMRRKLLQVLGDTKIPFLGPADQGFQHLWESSYSGLVLRQSCSLPTELHGRVQAALRTLRTKGCLLRDLVRIRDRDVFTTVSRALLGQPGHTYRYLDTRLFAIPWHNEEGGEVKGPHCCDADMRAACQALWELNSFFCTDVPRREEGHRLDPFLKAEGLAKVEPAEEGGDAESKHSGDSKHSDGGDSESRPSEEGGTGESKHSDEWDLESKHSSEQEEDLLPQGAQGPSQEPSTGSQLSQFNVTLLNFMDPATIKHLKEEPYYGMGKMAVGWHHDENLIAQSPVAVYSYGCHSDTSEGGEGASKDVSSWRIGLKVAWDIYTPGLTLPLQSGDCYYMKEQYPLAPPTPRVEKCLLAPPTPRVEQYPLAPPTPRVEQSR</sequence>